<feature type="region of interest" description="Disordered" evidence="1">
    <location>
        <begin position="1"/>
        <end position="41"/>
    </location>
</feature>
<reference evidence="2 3" key="1">
    <citation type="journal article" date="2020" name="Nat. Commun.">
        <title>Genome of Tripterygium wilfordii and identification of cytochrome P450 involved in triptolide biosynthesis.</title>
        <authorList>
            <person name="Tu L."/>
            <person name="Su P."/>
            <person name="Zhang Z."/>
            <person name="Gao L."/>
            <person name="Wang J."/>
            <person name="Hu T."/>
            <person name="Zhou J."/>
            <person name="Zhang Y."/>
            <person name="Zhao Y."/>
            <person name="Liu Y."/>
            <person name="Song Y."/>
            <person name="Tong Y."/>
            <person name="Lu Y."/>
            <person name="Yang J."/>
            <person name="Xu C."/>
            <person name="Jia M."/>
            <person name="Peters R.J."/>
            <person name="Huang L."/>
            <person name="Gao W."/>
        </authorList>
    </citation>
    <scope>NUCLEOTIDE SEQUENCE [LARGE SCALE GENOMIC DNA]</scope>
    <source>
        <strain evidence="3">cv. XIE 37</strain>
        <tissue evidence="2">Leaf</tissue>
    </source>
</reference>
<dbReference type="EMBL" id="JAAARO010000005">
    <property type="protein sequence ID" value="KAF5747755.1"/>
    <property type="molecule type" value="Genomic_DNA"/>
</dbReference>
<evidence type="ECO:0000256" key="1">
    <source>
        <dbReference type="SAM" id="MobiDB-lite"/>
    </source>
</evidence>
<comment type="caution">
    <text evidence="2">The sequence shown here is derived from an EMBL/GenBank/DDBJ whole genome shotgun (WGS) entry which is preliminary data.</text>
</comment>
<dbReference type="PANTHER" id="PTHR35722:SF1">
    <property type="entry name" value="MAL D 1-ASSOCIATED PROTEIN"/>
    <property type="match status" value="1"/>
</dbReference>
<evidence type="ECO:0000313" key="2">
    <source>
        <dbReference type="EMBL" id="KAF5747755.1"/>
    </source>
</evidence>
<feature type="compositionally biased region" description="Basic and acidic residues" evidence="1">
    <location>
        <begin position="1"/>
        <end position="15"/>
    </location>
</feature>
<dbReference type="OrthoDB" id="1914474at2759"/>
<dbReference type="Proteomes" id="UP000593562">
    <property type="component" value="Unassembled WGS sequence"/>
</dbReference>
<keyword evidence="3" id="KW-1185">Reference proteome</keyword>
<feature type="region of interest" description="Disordered" evidence="1">
    <location>
        <begin position="155"/>
        <end position="198"/>
    </location>
</feature>
<organism evidence="2 3">
    <name type="scientific">Tripterygium wilfordii</name>
    <name type="common">Thunder God vine</name>
    <dbReference type="NCBI Taxonomy" id="458696"/>
    <lineage>
        <taxon>Eukaryota</taxon>
        <taxon>Viridiplantae</taxon>
        <taxon>Streptophyta</taxon>
        <taxon>Embryophyta</taxon>
        <taxon>Tracheophyta</taxon>
        <taxon>Spermatophyta</taxon>
        <taxon>Magnoliopsida</taxon>
        <taxon>eudicotyledons</taxon>
        <taxon>Gunneridae</taxon>
        <taxon>Pentapetalae</taxon>
        <taxon>rosids</taxon>
        <taxon>fabids</taxon>
        <taxon>Celastrales</taxon>
        <taxon>Celastraceae</taxon>
        <taxon>Tripterygium</taxon>
    </lineage>
</organism>
<dbReference type="AlphaFoldDB" id="A0A7J7DN14"/>
<name>A0A7J7DN14_TRIWF</name>
<feature type="compositionally biased region" description="Basic and acidic residues" evidence="1">
    <location>
        <begin position="172"/>
        <end position="188"/>
    </location>
</feature>
<dbReference type="FunCoup" id="A0A7J7DN14">
    <property type="interactions" value="1876"/>
</dbReference>
<dbReference type="PANTHER" id="PTHR35722">
    <property type="entry name" value="MAL D 1-ASSOCIATED PROTEIN"/>
    <property type="match status" value="1"/>
</dbReference>
<sequence length="198" mass="22327">MGWVWRDDAADRSGDEEFGVYNPKSPNNLDDSSSDDRCSTRRVVRSQCKTEELEPGKFVRKCEKTEEILRDFLGKPVEVLKCNKEYTEDDVTDQVVQGNHSFGSFGKGPLDFPGLGTDMEAIERSLLGGIDRFFDVAEEMRNSFFGIFGPLPSYDRESSSPSMRRGIPIEGRPQREAYPKPSEHDGKYADVSGIIRDV</sequence>
<evidence type="ECO:0008006" key="4">
    <source>
        <dbReference type="Google" id="ProtNLM"/>
    </source>
</evidence>
<evidence type="ECO:0000313" key="3">
    <source>
        <dbReference type="Proteomes" id="UP000593562"/>
    </source>
</evidence>
<gene>
    <name evidence="2" type="ORF">HS088_TW05G00482</name>
</gene>
<dbReference type="InParanoid" id="A0A7J7DN14"/>
<accession>A0A7J7DN14</accession>
<dbReference type="InterPro" id="IPR053346">
    <property type="entry name" value="Fra_a_1-associated"/>
</dbReference>
<protein>
    <recommendedName>
        <fullName evidence="4">Mal d 1-associated protein</fullName>
    </recommendedName>
</protein>
<proteinExistence type="predicted"/>